<sequence length="657" mass="74428">MELLSKFKIWVLLICLISQMGHGYYLPGSYPHKYIVGDTLSVKVNSLTSIDTEIPYSYYSLPFCKPLEGVKDSAENLGELLMGDRIENSPYRFKMHVNESEVFLCQTKALSGDEFKLWKSRIDEMYQVNVILDNLPAIRYTKRDNFLVRWTGYPLGIKVNEAYYVFNHLKFTVLVHKYEETNVASVMGTGDAAEVIPPVDKPGSDIPGYIVVGFEVSPCSFQHNGESLKNLKMYGKYPSKIQCETNTVTMAIKENEPVAFTYEVEFVESDIKWPSRWDAYLKMEGAKVHWFSILNSLMVITFLAGIVLVIFLRTVRRDLTHYEELDKEAQAQMNEELSGWKLVVSDVFRAPSHPALLCVMVGDGVQILGMAVVTIMFAALGFMSPASRGTLLTGMLFFYMVLGIAAGYVAVRMWRTIFVGDHTGWTSVCWKVACFFPGIAFLILFVLNFLLWGSHSTGAIPFSLFVILILLWFCISVPLTLVGGYFGAKAPHIEYPVRTNQIPREIPAQKYPSWLLVLGAGTLPFGTLFIELFFIMSSIWMGRVYYVFGFLFIVLILLVVVCAEVSLVLTYMHLCVEDYKWWWKSFFASGSVALYIFLYSVNYLVFDLKSLSGPVSATLYLGYSLFMVLAIMLATGTVGFLSSFWFVHYLFSSVKLD</sequence>
<evidence type="ECO:0000256" key="7">
    <source>
        <dbReference type="ARBA" id="ARBA00022989"/>
    </source>
</evidence>
<feature type="transmembrane region" description="Helical" evidence="10">
    <location>
        <begin position="514"/>
        <end position="540"/>
    </location>
</feature>
<feature type="chain" id="PRO_5015375050" description="Transmembrane 9 superfamily member" evidence="10">
    <location>
        <begin position="24"/>
        <end position="657"/>
    </location>
</feature>
<evidence type="ECO:0000256" key="9">
    <source>
        <dbReference type="ARBA" id="ARBA00023136"/>
    </source>
</evidence>
<gene>
    <name evidence="11" type="ORF">CTI12_AA122310</name>
</gene>
<feature type="signal peptide" evidence="10">
    <location>
        <begin position="1"/>
        <end position="23"/>
    </location>
</feature>
<evidence type="ECO:0000256" key="1">
    <source>
        <dbReference type="ARBA" id="ARBA00004337"/>
    </source>
</evidence>
<feature type="transmembrane region" description="Helical" evidence="10">
    <location>
        <begin position="290"/>
        <end position="312"/>
    </location>
</feature>
<dbReference type="Proteomes" id="UP000245207">
    <property type="component" value="Unassembled WGS sequence"/>
</dbReference>
<evidence type="ECO:0000256" key="5">
    <source>
        <dbReference type="ARBA" id="ARBA00022729"/>
    </source>
</evidence>
<dbReference type="GO" id="GO:0072657">
    <property type="term" value="P:protein localization to membrane"/>
    <property type="evidence" value="ECO:0007669"/>
    <property type="project" value="TreeGrafter"/>
</dbReference>
<dbReference type="AlphaFoldDB" id="A0A2U1PR65"/>
<evidence type="ECO:0000313" key="11">
    <source>
        <dbReference type="EMBL" id="PWA88250.1"/>
    </source>
</evidence>
<organism evidence="11 12">
    <name type="scientific">Artemisia annua</name>
    <name type="common">Sweet wormwood</name>
    <dbReference type="NCBI Taxonomy" id="35608"/>
    <lineage>
        <taxon>Eukaryota</taxon>
        <taxon>Viridiplantae</taxon>
        <taxon>Streptophyta</taxon>
        <taxon>Embryophyta</taxon>
        <taxon>Tracheophyta</taxon>
        <taxon>Spermatophyta</taxon>
        <taxon>Magnoliopsida</taxon>
        <taxon>eudicotyledons</taxon>
        <taxon>Gunneridae</taxon>
        <taxon>Pentapetalae</taxon>
        <taxon>asterids</taxon>
        <taxon>campanulids</taxon>
        <taxon>Asterales</taxon>
        <taxon>Asteraceae</taxon>
        <taxon>Asteroideae</taxon>
        <taxon>Anthemideae</taxon>
        <taxon>Artemisiinae</taxon>
        <taxon>Artemisia</taxon>
    </lineage>
</organism>
<feature type="transmembrane region" description="Helical" evidence="10">
    <location>
        <begin position="432"/>
        <end position="452"/>
    </location>
</feature>
<feature type="transmembrane region" description="Helical" evidence="10">
    <location>
        <begin position="391"/>
        <end position="411"/>
    </location>
</feature>
<keyword evidence="12" id="KW-1185">Reference proteome</keyword>
<comment type="similarity">
    <text evidence="3 10">Belongs to the nonaspanin (TM9SF) (TC 9.A.2) family.</text>
</comment>
<dbReference type="GO" id="GO:0000139">
    <property type="term" value="C:Golgi membrane"/>
    <property type="evidence" value="ECO:0007669"/>
    <property type="project" value="UniProtKB-SubCell"/>
</dbReference>
<dbReference type="Pfam" id="PF02990">
    <property type="entry name" value="EMP70"/>
    <property type="match status" value="1"/>
</dbReference>
<keyword evidence="6" id="KW-0967">Endosome</keyword>
<feature type="transmembrane region" description="Helical" evidence="10">
    <location>
        <begin position="464"/>
        <end position="488"/>
    </location>
</feature>
<keyword evidence="9 10" id="KW-0472">Membrane</keyword>
<dbReference type="PANTHER" id="PTHR10766">
    <property type="entry name" value="TRANSMEMBRANE 9 SUPERFAMILY PROTEIN"/>
    <property type="match status" value="1"/>
</dbReference>
<dbReference type="InterPro" id="IPR004240">
    <property type="entry name" value="EMP70"/>
</dbReference>
<evidence type="ECO:0000256" key="2">
    <source>
        <dbReference type="ARBA" id="ARBA00004653"/>
    </source>
</evidence>
<reference evidence="11 12" key="1">
    <citation type="journal article" date="2018" name="Mol. Plant">
        <title>The genome of Artemisia annua provides insight into the evolution of Asteraceae family and artemisinin biosynthesis.</title>
        <authorList>
            <person name="Shen Q."/>
            <person name="Zhang L."/>
            <person name="Liao Z."/>
            <person name="Wang S."/>
            <person name="Yan T."/>
            <person name="Shi P."/>
            <person name="Liu M."/>
            <person name="Fu X."/>
            <person name="Pan Q."/>
            <person name="Wang Y."/>
            <person name="Lv Z."/>
            <person name="Lu X."/>
            <person name="Zhang F."/>
            <person name="Jiang W."/>
            <person name="Ma Y."/>
            <person name="Chen M."/>
            <person name="Hao X."/>
            <person name="Li L."/>
            <person name="Tang Y."/>
            <person name="Lv G."/>
            <person name="Zhou Y."/>
            <person name="Sun X."/>
            <person name="Brodelius P.E."/>
            <person name="Rose J.K.C."/>
            <person name="Tang K."/>
        </authorList>
    </citation>
    <scope>NUCLEOTIDE SEQUENCE [LARGE SCALE GENOMIC DNA]</scope>
    <source>
        <strain evidence="12">cv. Huhao1</strain>
        <tissue evidence="11">Leaf</tissue>
    </source>
</reference>
<evidence type="ECO:0000256" key="6">
    <source>
        <dbReference type="ARBA" id="ARBA00022753"/>
    </source>
</evidence>
<evidence type="ECO:0000313" key="12">
    <source>
        <dbReference type="Proteomes" id="UP000245207"/>
    </source>
</evidence>
<accession>A0A2U1PR65</accession>
<feature type="transmembrane region" description="Helical" evidence="10">
    <location>
        <begin position="625"/>
        <end position="651"/>
    </location>
</feature>
<feature type="transmembrane region" description="Helical" evidence="10">
    <location>
        <begin position="546"/>
        <end position="569"/>
    </location>
</feature>
<comment type="subcellular location">
    <subcellularLocation>
        <location evidence="1">Endosome membrane</location>
        <topology evidence="1">Multi-pass membrane protein</topology>
    </subcellularLocation>
    <subcellularLocation>
        <location evidence="2">Golgi apparatus membrane</location>
        <topology evidence="2">Multi-pass membrane protein</topology>
    </subcellularLocation>
</comment>
<dbReference type="GO" id="GO:0010008">
    <property type="term" value="C:endosome membrane"/>
    <property type="evidence" value="ECO:0007669"/>
    <property type="project" value="UniProtKB-SubCell"/>
</dbReference>
<dbReference type="PANTHER" id="PTHR10766:SF164">
    <property type="entry name" value="TRANSMEMBRANE 9 SUPERFAMILY MEMBER"/>
    <property type="match status" value="1"/>
</dbReference>
<keyword evidence="4 10" id="KW-0812">Transmembrane</keyword>
<dbReference type="STRING" id="35608.A0A2U1PR65"/>
<evidence type="ECO:0000256" key="3">
    <source>
        <dbReference type="ARBA" id="ARBA00005227"/>
    </source>
</evidence>
<name>A0A2U1PR65_ARTAN</name>
<comment type="caution">
    <text evidence="11">The sequence shown here is derived from an EMBL/GenBank/DDBJ whole genome shotgun (WGS) entry which is preliminary data.</text>
</comment>
<proteinExistence type="inferred from homology"/>
<evidence type="ECO:0000256" key="8">
    <source>
        <dbReference type="ARBA" id="ARBA00023034"/>
    </source>
</evidence>
<evidence type="ECO:0000256" key="10">
    <source>
        <dbReference type="RuleBase" id="RU363079"/>
    </source>
</evidence>
<dbReference type="OrthoDB" id="1666796at2759"/>
<feature type="transmembrane region" description="Helical" evidence="10">
    <location>
        <begin position="355"/>
        <end position="379"/>
    </location>
</feature>
<feature type="transmembrane region" description="Helical" evidence="10">
    <location>
        <begin position="581"/>
        <end position="605"/>
    </location>
</feature>
<evidence type="ECO:0000256" key="4">
    <source>
        <dbReference type="ARBA" id="ARBA00022692"/>
    </source>
</evidence>
<keyword evidence="8" id="KW-0333">Golgi apparatus</keyword>
<protein>
    <recommendedName>
        <fullName evidence="10">Transmembrane 9 superfamily member</fullName>
    </recommendedName>
</protein>
<keyword evidence="7 10" id="KW-1133">Transmembrane helix</keyword>
<dbReference type="EMBL" id="PKPP01000831">
    <property type="protein sequence ID" value="PWA88250.1"/>
    <property type="molecule type" value="Genomic_DNA"/>
</dbReference>
<keyword evidence="5 10" id="KW-0732">Signal</keyword>